<dbReference type="GO" id="GO:0005634">
    <property type="term" value="C:nucleus"/>
    <property type="evidence" value="ECO:0007669"/>
    <property type="project" value="UniProtKB-SubCell"/>
</dbReference>
<dbReference type="AlphaFoldDB" id="A0A5N5HET9"/>
<dbReference type="InterPro" id="IPR003106">
    <property type="entry name" value="Leu_zip_homeo"/>
</dbReference>
<sequence>MASGKLYGSSSSSSSADMKVTFRNEKRPRSSDVLESLWIPNPSSSFYGSNSMVNFENVSGGDSLDMSFFQPKEENEDEDYDGSYLHQPGKKRRLTANQVQFLEKNFESENKLEPERKVQLAKELGLQPRQVAIWFQNRRVRYKNKQLEKDYDSLKASYDKLKVDADNLLKENESLKNEVDSLKDILLSREKGKPDGGNSDSHNAIDSSDLVTRIAIPNEDSETVTKGAMVVCKQEDASSAKSDIFDSDSPHCTENHSPLLEPADSSHVFEPADQSDFSQEEDDDLGKTLLPPPQPYLLKLEDCCYDNLPPPNSSNFGYIPLEDQQPFCFWPY</sequence>
<keyword evidence="6 8" id="KW-0539">Nucleus</keyword>
<evidence type="ECO:0000256" key="1">
    <source>
        <dbReference type="ARBA" id="ARBA00004123"/>
    </source>
</evidence>
<feature type="region of interest" description="Disordered" evidence="12">
    <location>
        <begin position="1"/>
        <end position="32"/>
    </location>
</feature>
<keyword evidence="2 10" id="KW-0805">Transcription regulation</keyword>
<dbReference type="Pfam" id="PF00046">
    <property type="entry name" value="Homeodomain"/>
    <property type="match status" value="1"/>
</dbReference>
<dbReference type="OrthoDB" id="6159439at2759"/>
<proteinExistence type="inferred from homology"/>
<evidence type="ECO:0000256" key="9">
    <source>
        <dbReference type="RuleBase" id="RU000682"/>
    </source>
</evidence>
<dbReference type="Proteomes" id="UP000327157">
    <property type="component" value="Chromosome 16"/>
</dbReference>
<feature type="DNA-binding region" description="Homeobox" evidence="8">
    <location>
        <begin position="87"/>
        <end position="146"/>
    </location>
</feature>
<evidence type="ECO:0000313" key="15">
    <source>
        <dbReference type="Proteomes" id="UP000327157"/>
    </source>
</evidence>
<dbReference type="InterPro" id="IPR045224">
    <property type="entry name" value="HDZip_class_I_plant"/>
</dbReference>
<feature type="domain" description="Homeobox" evidence="13">
    <location>
        <begin position="85"/>
        <end position="145"/>
    </location>
</feature>
<evidence type="ECO:0000259" key="13">
    <source>
        <dbReference type="PROSITE" id="PS50071"/>
    </source>
</evidence>
<dbReference type="PROSITE" id="PS50071">
    <property type="entry name" value="HOMEOBOX_2"/>
    <property type="match status" value="1"/>
</dbReference>
<evidence type="ECO:0000256" key="6">
    <source>
        <dbReference type="ARBA" id="ARBA00023242"/>
    </source>
</evidence>
<evidence type="ECO:0000256" key="5">
    <source>
        <dbReference type="ARBA" id="ARBA00023163"/>
    </source>
</evidence>
<accession>A0A5N5HET9</accession>
<keyword evidence="11" id="KW-0175">Coiled coil</keyword>
<reference evidence="15" key="2">
    <citation type="submission" date="2019-10" db="EMBL/GenBank/DDBJ databases">
        <title>A de novo genome assembly of a pear dwarfing rootstock.</title>
        <authorList>
            <person name="Wang F."/>
            <person name="Wang J."/>
            <person name="Li S."/>
            <person name="Zhang Y."/>
            <person name="Fang M."/>
            <person name="Ma L."/>
            <person name="Zhao Y."/>
            <person name="Jiang S."/>
        </authorList>
    </citation>
    <scope>NUCLEOTIDE SEQUENCE [LARGE SCALE GENOMIC DNA]</scope>
</reference>
<reference evidence="14 15" key="3">
    <citation type="submission" date="2019-11" db="EMBL/GenBank/DDBJ databases">
        <title>A de novo genome assembly of a pear dwarfing rootstock.</title>
        <authorList>
            <person name="Wang F."/>
            <person name="Wang J."/>
            <person name="Li S."/>
            <person name="Zhang Y."/>
            <person name="Fang M."/>
            <person name="Ma L."/>
            <person name="Zhao Y."/>
            <person name="Jiang S."/>
        </authorList>
    </citation>
    <scope>NUCLEOTIDE SEQUENCE [LARGE SCALE GENOMIC DNA]</scope>
    <source>
        <strain evidence="14">S2</strain>
        <tissue evidence="14">Leaf</tissue>
    </source>
</reference>
<reference evidence="14 15" key="1">
    <citation type="submission" date="2019-09" db="EMBL/GenBank/DDBJ databases">
        <authorList>
            <person name="Ou C."/>
        </authorList>
    </citation>
    <scope>NUCLEOTIDE SEQUENCE [LARGE SCALE GENOMIC DNA]</scope>
    <source>
        <strain evidence="14">S2</strain>
        <tissue evidence="14">Leaf</tissue>
    </source>
</reference>
<dbReference type="PROSITE" id="PS00027">
    <property type="entry name" value="HOMEOBOX_1"/>
    <property type="match status" value="1"/>
</dbReference>
<dbReference type="Pfam" id="PF02183">
    <property type="entry name" value="HALZ"/>
    <property type="match status" value="1"/>
</dbReference>
<evidence type="ECO:0000256" key="7">
    <source>
        <dbReference type="ARBA" id="ARBA00025748"/>
    </source>
</evidence>
<comment type="function">
    <text evidence="10">Transcription factor.</text>
</comment>
<name>A0A5N5HET9_9ROSA</name>
<evidence type="ECO:0000256" key="12">
    <source>
        <dbReference type="SAM" id="MobiDB-lite"/>
    </source>
</evidence>
<evidence type="ECO:0000256" key="3">
    <source>
        <dbReference type="ARBA" id="ARBA00023125"/>
    </source>
</evidence>
<keyword evidence="3 8" id="KW-0238">DNA-binding</keyword>
<keyword evidence="4 8" id="KW-0371">Homeobox</keyword>
<dbReference type="InterPro" id="IPR000047">
    <property type="entry name" value="HTH_motif"/>
</dbReference>
<dbReference type="PANTHER" id="PTHR24326:SF610">
    <property type="entry name" value="HOMEOBOX-LEUCINE ZIPPER PROTEIN"/>
    <property type="match status" value="1"/>
</dbReference>
<comment type="caution">
    <text evidence="14">The sequence shown here is derived from an EMBL/GenBank/DDBJ whole genome shotgun (WGS) entry which is preliminary data.</text>
</comment>
<dbReference type="EMBL" id="SMOL01000160">
    <property type="protein sequence ID" value="KAB2624602.1"/>
    <property type="molecule type" value="Genomic_DNA"/>
</dbReference>
<feature type="region of interest" description="Disordered" evidence="12">
    <location>
        <begin position="241"/>
        <end position="293"/>
    </location>
</feature>
<keyword evidence="15" id="KW-1185">Reference proteome</keyword>
<dbReference type="PRINTS" id="PR00031">
    <property type="entry name" value="HTHREPRESSR"/>
</dbReference>
<dbReference type="InterPro" id="IPR017970">
    <property type="entry name" value="Homeobox_CS"/>
</dbReference>
<gene>
    <name evidence="14" type="ORF">D8674_016262</name>
</gene>
<dbReference type="CDD" id="cd00086">
    <property type="entry name" value="homeodomain"/>
    <property type="match status" value="1"/>
</dbReference>
<dbReference type="InterPro" id="IPR009057">
    <property type="entry name" value="Homeodomain-like_sf"/>
</dbReference>
<evidence type="ECO:0000256" key="11">
    <source>
        <dbReference type="SAM" id="Coils"/>
    </source>
</evidence>
<protein>
    <recommendedName>
        <fullName evidence="10">Homeobox-leucine zipper protein</fullName>
    </recommendedName>
    <alternativeName>
        <fullName evidence="10">HD-ZIP protein</fullName>
    </alternativeName>
    <alternativeName>
        <fullName evidence="10">Homeodomain transcription factor</fullName>
    </alternativeName>
</protein>
<evidence type="ECO:0000256" key="4">
    <source>
        <dbReference type="ARBA" id="ARBA00023155"/>
    </source>
</evidence>
<comment type="subcellular location">
    <subcellularLocation>
        <location evidence="1 8 9">Nucleus</location>
    </subcellularLocation>
</comment>
<dbReference type="FunFam" id="1.10.10.60:FF:000144">
    <property type="entry name" value="homeobox-leucine zipper protein ATHB-6-like"/>
    <property type="match status" value="1"/>
</dbReference>
<evidence type="ECO:0000256" key="2">
    <source>
        <dbReference type="ARBA" id="ARBA00023015"/>
    </source>
</evidence>
<feature type="coiled-coil region" evidence="11">
    <location>
        <begin position="137"/>
        <end position="185"/>
    </location>
</feature>
<dbReference type="Gene3D" id="1.10.10.60">
    <property type="entry name" value="Homeodomain-like"/>
    <property type="match status" value="1"/>
</dbReference>
<comment type="similarity">
    <text evidence="7 10">Belongs to the HD-ZIP homeobox family. Class I subfamily.</text>
</comment>
<dbReference type="GO" id="GO:0000976">
    <property type="term" value="F:transcription cis-regulatory region binding"/>
    <property type="evidence" value="ECO:0007669"/>
    <property type="project" value="UniProtKB-ARBA"/>
</dbReference>
<evidence type="ECO:0000256" key="8">
    <source>
        <dbReference type="PROSITE-ProRule" id="PRU00108"/>
    </source>
</evidence>
<feature type="compositionally biased region" description="Basic and acidic residues" evidence="12">
    <location>
        <begin position="20"/>
        <end position="32"/>
    </location>
</feature>
<dbReference type="GO" id="GO:0045893">
    <property type="term" value="P:positive regulation of DNA-templated transcription"/>
    <property type="evidence" value="ECO:0007669"/>
    <property type="project" value="TreeGrafter"/>
</dbReference>
<dbReference type="SMART" id="SM00389">
    <property type="entry name" value="HOX"/>
    <property type="match status" value="1"/>
</dbReference>
<organism evidence="14 15">
    <name type="scientific">Pyrus ussuriensis x Pyrus communis</name>
    <dbReference type="NCBI Taxonomy" id="2448454"/>
    <lineage>
        <taxon>Eukaryota</taxon>
        <taxon>Viridiplantae</taxon>
        <taxon>Streptophyta</taxon>
        <taxon>Embryophyta</taxon>
        <taxon>Tracheophyta</taxon>
        <taxon>Spermatophyta</taxon>
        <taxon>Magnoliopsida</taxon>
        <taxon>eudicotyledons</taxon>
        <taxon>Gunneridae</taxon>
        <taxon>Pentapetalae</taxon>
        <taxon>rosids</taxon>
        <taxon>fabids</taxon>
        <taxon>Rosales</taxon>
        <taxon>Rosaceae</taxon>
        <taxon>Amygdaloideae</taxon>
        <taxon>Maleae</taxon>
        <taxon>Pyrus</taxon>
    </lineage>
</organism>
<dbReference type="GO" id="GO:0000981">
    <property type="term" value="F:DNA-binding transcription factor activity, RNA polymerase II-specific"/>
    <property type="evidence" value="ECO:0007669"/>
    <property type="project" value="UniProtKB-UniRule"/>
</dbReference>
<keyword evidence="5 10" id="KW-0804">Transcription</keyword>
<dbReference type="PANTHER" id="PTHR24326">
    <property type="entry name" value="HOMEOBOX-LEUCINE ZIPPER PROTEIN"/>
    <property type="match status" value="1"/>
</dbReference>
<dbReference type="SUPFAM" id="SSF46689">
    <property type="entry name" value="Homeodomain-like"/>
    <property type="match status" value="1"/>
</dbReference>
<dbReference type="InterPro" id="IPR001356">
    <property type="entry name" value="HD"/>
</dbReference>
<evidence type="ECO:0000256" key="10">
    <source>
        <dbReference type="RuleBase" id="RU369038"/>
    </source>
</evidence>
<evidence type="ECO:0000313" key="14">
    <source>
        <dbReference type="EMBL" id="KAB2624602.1"/>
    </source>
</evidence>